<evidence type="ECO:0000259" key="5">
    <source>
        <dbReference type="PROSITE" id="PS01180"/>
    </source>
</evidence>
<dbReference type="GO" id="GO:0030247">
    <property type="term" value="F:polysaccharide binding"/>
    <property type="evidence" value="ECO:0007669"/>
    <property type="project" value="InterPro"/>
</dbReference>
<dbReference type="EMBL" id="CABIKO010000006">
    <property type="protein sequence ID" value="VVA13009.1"/>
    <property type="molecule type" value="Genomic_DNA"/>
</dbReference>
<protein>
    <submittedName>
        <fullName evidence="6">PREDICTED: rust resistance kinase Lr10</fullName>
    </submittedName>
</protein>
<feature type="signal peptide" evidence="4">
    <location>
        <begin position="1"/>
        <end position="27"/>
    </location>
</feature>
<evidence type="ECO:0000313" key="6">
    <source>
        <dbReference type="EMBL" id="VVA13009.1"/>
    </source>
</evidence>
<dbReference type="AlphaFoldDB" id="A0A5E4EDJ0"/>
<feature type="domain" description="CUB" evidence="5">
    <location>
        <begin position="77"/>
        <end position="213"/>
    </location>
</feature>
<accession>A0A5E4EDJ0</accession>
<dbReference type="InterPro" id="IPR000859">
    <property type="entry name" value="CUB_dom"/>
</dbReference>
<keyword evidence="6" id="KW-0418">Kinase</keyword>
<evidence type="ECO:0000256" key="2">
    <source>
        <dbReference type="ARBA" id="ARBA00022729"/>
    </source>
</evidence>
<dbReference type="Pfam" id="PF13947">
    <property type="entry name" value="GUB_WAK_bind"/>
    <property type="match status" value="1"/>
</dbReference>
<dbReference type="InterPro" id="IPR025287">
    <property type="entry name" value="WAK_GUB"/>
</dbReference>
<dbReference type="GO" id="GO:0016301">
    <property type="term" value="F:kinase activity"/>
    <property type="evidence" value="ECO:0007669"/>
    <property type="project" value="UniProtKB-KW"/>
</dbReference>
<dbReference type="Gramene" id="VVA13009">
    <property type="protein sequence ID" value="VVA13009"/>
    <property type="gene ID" value="Prudul26B023644"/>
</dbReference>
<reference evidence="7" key="1">
    <citation type="journal article" date="2020" name="Plant J.">
        <title>Transposons played a major role in the diversification between the closely related almond and peach genomes: results from the almond genome sequence.</title>
        <authorList>
            <person name="Alioto T."/>
            <person name="Alexiou K.G."/>
            <person name="Bardil A."/>
            <person name="Barteri F."/>
            <person name="Castanera R."/>
            <person name="Cruz F."/>
            <person name="Dhingra A."/>
            <person name="Duval H."/>
            <person name="Fernandez I Marti A."/>
            <person name="Frias L."/>
            <person name="Galan B."/>
            <person name="Garcia J.L."/>
            <person name="Howad W."/>
            <person name="Gomez-Garrido J."/>
            <person name="Gut M."/>
            <person name="Julca I."/>
            <person name="Morata J."/>
            <person name="Puigdomenech P."/>
            <person name="Ribeca P."/>
            <person name="Rubio Cabetas M.J."/>
            <person name="Vlasova A."/>
            <person name="Wirthensohn M."/>
            <person name="Garcia-Mas J."/>
            <person name="Gabaldon T."/>
            <person name="Casacuberta J.M."/>
            <person name="Arus P."/>
        </authorList>
    </citation>
    <scope>NUCLEOTIDE SEQUENCE [LARGE SCALE GENOMIC DNA]</scope>
    <source>
        <strain evidence="7">cv. Texas</strain>
    </source>
</reference>
<evidence type="ECO:0000313" key="7">
    <source>
        <dbReference type="Proteomes" id="UP000327085"/>
    </source>
</evidence>
<organism evidence="6 7">
    <name type="scientific">Prunus dulcis</name>
    <name type="common">Almond</name>
    <name type="synonym">Amygdalus dulcis</name>
    <dbReference type="NCBI Taxonomy" id="3755"/>
    <lineage>
        <taxon>Eukaryota</taxon>
        <taxon>Viridiplantae</taxon>
        <taxon>Streptophyta</taxon>
        <taxon>Embryophyta</taxon>
        <taxon>Tracheophyta</taxon>
        <taxon>Spermatophyta</taxon>
        <taxon>Magnoliopsida</taxon>
        <taxon>eudicotyledons</taxon>
        <taxon>Gunneridae</taxon>
        <taxon>Pentapetalae</taxon>
        <taxon>rosids</taxon>
        <taxon>fabids</taxon>
        <taxon>Rosales</taxon>
        <taxon>Rosaceae</taxon>
        <taxon>Amygdaloideae</taxon>
        <taxon>Amygdaleae</taxon>
        <taxon>Prunus</taxon>
    </lineage>
</organism>
<dbReference type="GO" id="GO:0016020">
    <property type="term" value="C:membrane"/>
    <property type="evidence" value="ECO:0007669"/>
    <property type="project" value="UniProtKB-SubCell"/>
</dbReference>
<keyword evidence="6" id="KW-0808">Transferase</keyword>
<evidence type="ECO:0000256" key="1">
    <source>
        <dbReference type="ARBA" id="ARBA00004167"/>
    </source>
</evidence>
<sequence length="247" mass="27802">MMMPAKSVWFTTCVIAICFAICQDAIANGEKHCSPASCGDLHDIRYPFRLNTSSYLSCLNSPAELSCQQNRTTLNLCNGTYYVTAINYQHHTIQVVDPGLLNDCPFKPLNSLPTSKFYECTYPYIPLRGFDFVLSFDCSLPVQSPDYIQINCNSSTNSSYSYIMMGDGVDNLHSFCTPTNIIPTMLEETGDGLSFSFIRDQLKTGLELSWEGLLPSDFCYSQYQSLHCEYVLISLCDWDILQVNFSV</sequence>
<dbReference type="PANTHER" id="PTHR33138">
    <property type="entry name" value="OS01G0690200 PROTEIN"/>
    <property type="match status" value="1"/>
</dbReference>
<dbReference type="InParanoid" id="A0A5E4EDJ0"/>
<gene>
    <name evidence="6" type="ORF">ALMOND_2B023644</name>
</gene>
<comment type="subcellular location">
    <subcellularLocation>
        <location evidence="1">Membrane</location>
        <topology evidence="1">Single-pass membrane protein</topology>
    </subcellularLocation>
</comment>
<proteinExistence type="predicted"/>
<feature type="chain" id="PRO_5022888107" evidence="4">
    <location>
        <begin position="28"/>
        <end position="247"/>
    </location>
</feature>
<dbReference type="PANTHER" id="PTHR33138:SF30">
    <property type="entry name" value="LEAF RUST 10 DISEASE-RESISTANCE LOCUS RECEPTOR-LIKE PROTEIN KINASE-LIKE 2.7"/>
    <property type="match status" value="1"/>
</dbReference>
<keyword evidence="3" id="KW-1015">Disulfide bond</keyword>
<dbReference type="PROSITE" id="PS01180">
    <property type="entry name" value="CUB"/>
    <property type="match status" value="1"/>
</dbReference>
<dbReference type="Proteomes" id="UP000327085">
    <property type="component" value="Chromosome 6"/>
</dbReference>
<keyword evidence="2 4" id="KW-0732">Signal</keyword>
<evidence type="ECO:0000256" key="3">
    <source>
        <dbReference type="ARBA" id="ARBA00023157"/>
    </source>
</evidence>
<dbReference type="OMA" id="EYIRINC"/>
<name>A0A5E4EDJ0_PRUDU</name>
<evidence type="ECO:0000256" key="4">
    <source>
        <dbReference type="SAM" id="SignalP"/>
    </source>
</evidence>